<proteinExistence type="predicted"/>
<evidence type="ECO:0000259" key="1">
    <source>
        <dbReference type="Pfam" id="PF14534"/>
    </source>
</evidence>
<accession>A0ABS1CX88</accession>
<organism evidence="2 3">
    <name type="scientific">Paracraurococcus ruber</name>
    <dbReference type="NCBI Taxonomy" id="77675"/>
    <lineage>
        <taxon>Bacteria</taxon>
        <taxon>Pseudomonadati</taxon>
        <taxon>Pseudomonadota</taxon>
        <taxon>Alphaproteobacteria</taxon>
        <taxon>Acetobacterales</taxon>
        <taxon>Roseomonadaceae</taxon>
        <taxon>Paracraurococcus</taxon>
    </lineage>
</organism>
<gene>
    <name evidence="2" type="ORF">CKO45_11905</name>
</gene>
<evidence type="ECO:0000313" key="3">
    <source>
        <dbReference type="Proteomes" id="UP000697995"/>
    </source>
</evidence>
<reference evidence="2 3" key="1">
    <citation type="journal article" date="2020" name="Microorganisms">
        <title>Osmotic Adaptation and Compatible Solute Biosynthesis of Phototrophic Bacteria as Revealed from Genome Analyses.</title>
        <authorList>
            <person name="Imhoff J.F."/>
            <person name="Rahn T."/>
            <person name="Kunzel S."/>
            <person name="Keller A."/>
            <person name="Neulinger S.C."/>
        </authorList>
    </citation>
    <scope>NUCLEOTIDE SEQUENCE [LARGE SCALE GENOMIC DNA]</scope>
    <source>
        <strain evidence="2 3">DSM 15382</strain>
    </source>
</reference>
<dbReference type="Proteomes" id="UP000697995">
    <property type="component" value="Unassembled WGS sequence"/>
</dbReference>
<dbReference type="EMBL" id="NRSG01000074">
    <property type="protein sequence ID" value="MBK1658938.1"/>
    <property type="molecule type" value="Genomic_DNA"/>
</dbReference>
<keyword evidence="3" id="KW-1185">Reference proteome</keyword>
<name>A0ABS1CX88_9PROT</name>
<dbReference type="InterPro" id="IPR032710">
    <property type="entry name" value="NTF2-like_dom_sf"/>
</dbReference>
<protein>
    <recommendedName>
        <fullName evidence="1">DUF4440 domain-containing protein</fullName>
    </recommendedName>
</protein>
<sequence length="114" mass="12594">MDEQAIWALEQRFWLEGASVYDDLLDPACLMAFPGLGVMRAADVLESLTQAPRWASVTMTDRSVGRAGDAVLVLGYTAEGKRDGAGPYRCFCTSTYRADDGRWTLVQHQQTMAD</sequence>
<evidence type="ECO:0000313" key="2">
    <source>
        <dbReference type="EMBL" id="MBK1658938.1"/>
    </source>
</evidence>
<feature type="domain" description="DUF4440" evidence="1">
    <location>
        <begin position="19"/>
        <end position="104"/>
    </location>
</feature>
<dbReference type="RefSeq" id="WP_133219031.1">
    <property type="nucleotide sequence ID" value="NZ_NRSG01000074.1"/>
</dbReference>
<dbReference type="Gene3D" id="3.10.450.50">
    <property type="match status" value="1"/>
</dbReference>
<dbReference type="SUPFAM" id="SSF54427">
    <property type="entry name" value="NTF2-like"/>
    <property type="match status" value="1"/>
</dbReference>
<comment type="caution">
    <text evidence="2">The sequence shown here is derived from an EMBL/GenBank/DDBJ whole genome shotgun (WGS) entry which is preliminary data.</text>
</comment>
<dbReference type="InterPro" id="IPR027843">
    <property type="entry name" value="DUF4440"/>
</dbReference>
<dbReference type="Pfam" id="PF14534">
    <property type="entry name" value="DUF4440"/>
    <property type="match status" value="1"/>
</dbReference>